<evidence type="ECO:0000256" key="2">
    <source>
        <dbReference type="PROSITE-ProRule" id="PRU00703"/>
    </source>
</evidence>
<protein>
    <recommendedName>
        <fullName evidence="3">CBS domain-containing protein</fullName>
    </recommendedName>
</protein>
<evidence type="ECO:0000256" key="1">
    <source>
        <dbReference type="ARBA" id="ARBA00023122"/>
    </source>
</evidence>
<sequence>MSGVSGSGALPTVSSLSLDKPLFCREDDSTLFVARLIYAERIHCVLVLSGDRELCGIITTKDIVFRGCTMDERLKARDILTGTPVVGRSNMLVTQALELMIERKIRHLPVRQDSTGRVVGILDITKCFHQALLKLEKFTLSAAKLNNALNDVIDSDTSLDWMRFLKNVSKLIQQMETPNLKTILDSPHYATTPAIAGPSTSVAEALELMRLHDTTAILVRDTEPLSKSSCKVGGTAHISIRKEGVQHDFNIIGIFTSKDVVCRVLQYPENIDLNNCTLARVMTTRPNYALYTLGIHSALRMMYDGHFLNLPVIDERGSIVGLLTVLQLTHAALSCQLSPNIQKSDSPYVNLGEAGKILTKFGNEADVTNPGSNELTDPGNEYKHWNYFWKSFDISENESSLSSASSQLSLIDLKQSLVPLRIVSRAHSNPEMEPRKSLSMTQIRSSRALSFQKRKTSLLRKTFFEKGVLKGYVFKIDVFTVDSSNDSLQFLKRVNIKVKHKRLVKYPSLLDHLLSSFYDILRLNSSDWEYQLFNTIDTTKILVNNNDHLKRLLDKYFKPNKGYTTVPLILKLKKHRNNQEVIFDWLQSKFKILKNFANSSWLKLSFIFFIGVGLGKVM</sequence>
<dbReference type="PANTHER" id="PTHR43080">
    <property type="entry name" value="CBS DOMAIN-CONTAINING PROTEIN CBSX3, MITOCHONDRIAL"/>
    <property type="match status" value="1"/>
</dbReference>
<dbReference type="CDD" id="cd17782">
    <property type="entry name" value="CBS_pair_MUG70_2"/>
    <property type="match status" value="1"/>
</dbReference>
<dbReference type="EMBL" id="CP002501">
    <property type="protein sequence ID" value="AET40394.1"/>
    <property type="molecule type" value="Genomic_DNA"/>
</dbReference>
<dbReference type="Pfam" id="PF00571">
    <property type="entry name" value="CBS"/>
    <property type="match status" value="3"/>
</dbReference>
<dbReference type="InterPro" id="IPR051257">
    <property type="entry name" value="Diverse_CBS-Domain"/>
</dbReference>
<dbReference type="OMA" id="HSALRMM"/>
<dbReference type="STRING" id="931890.I6NEA2"/>
<keyword evidence="1 2" id="KW-0129">CBS domain</keyword>
<dbReference type="InterPro" id="IPR000644">
    <property type="entry name" value="CBS_dom"/>
</dbReference>
<dbReference type="GeneID" id="11470923"/>
<dbReference type="Proteomes" id="UP000006790">
    <property type="component" value="Chromosome 5"/>
</dbReference>
<dbReference type="InterPro" id="IPR046342">
    <property type="entry name" value="CBS_dom_sf"/>
</dbReference>
<evidence type="ECO:0000313" key="4">
    <source>
        <dbReference type="EMBL" id="AET40394.1"/>
    </source>
</evidence>
<gene>
    <name evidence="4" type="ordered locus">Ecym_5661</name>
</gene>
<dbReference type="HOGENOM" id="CLU_450515_0_0_1"/>
<dbReference type="PROSITE" id="PS51371">
    <property type="entry name" value="CBS"/>
    <property type="match status" value="1"/>
</dbReference>
<dbReference type="InParanoid" id="I6NEA2"/>
<accession>I6NEA2</accession>
<organism evidence="4 5">
    <name type="scientific">Eremothecium cymbalariae (strain CBS 270.75 / DBVPG 7215 / KCTC 17166 / NRRL Y-17582)</name>
    <name type="common">Yeast</name>
    <dbReference type="NCBI Taxonomy" id="931890"/>
    <lineage>
        <taxon>Eukaryota</taxon>
        <taxon>Fungi</taxon>
        <taxon>Dikarya</taxon>
        <taxon>Ascomycota</taxon>
        <taxon>Saccharomycotina</taxon>
        <taxon>Saccharomycetes</taxon>
        <taxon>Saccharomycetales</taxon>
        <taxon>Saccharomycetaceae</taxon>
        <taxon>Eremothecium</taxon>
    </lineage>
</organism>
<dbReference type="RefSeq" id="XP_003647211.1">
    <property type="nucleotide sequence ID" value="XM_003647163.1"/>
</dbReference>
<reference evidence="4 5" key="1">
    <citation type="journal article" date="2011" name="G3 (Bethesda)">
        <title>Genome evolution in the Eremothecium clade of the Saccharomyces complex revealed by comparative genomics.</title>
        <authorList>
            <person name="Wendland J."/>
            <person name="Walther A."/>
        </authorList>
    </citation>
    <scope>NUCLEOTIDE SEQUENCE [LARGE SCALE GENOMIC DNA]</scope>
    <source>
        <strain evidence="5">CBS 270.75 / DBVPG 7215 / KCTC 17166 / NRRL Y-17582</strain>
    </source>
</reference>
<dbReference type="Gene3D" id="3.10.580.10">
    <property type="entry name" value="CBS-domain"/>
    <property type="match status" value="3"/>
</dbReference>
<proteinExistence type="predicted"/>
<feature type="domain" description="CBS" evidence="3">
    <location>
        <begin position="79"/>
        <end position="137"/>
    </location>
</feature>
<dbReference type="SMART" id="SM00116">
    <property type="entry name" value="CBS"/>
    <property type="match status" value="3"/>
</dbReference>
<dbReference type="eggNOG" id="ENOG502QVK2">
    <property type="taxonomic scope" value="Eukaryota"/>
</dbReference>
<dbReference type="KEGG" id="erc:Ecym_5661"/>
<evidence type="ECO:0000313" key="5">
    <source>
        <dbReference type="Proteomes" id="UP000006790"/>
    </source>
</evidence>
<name>I6NEA2_ERECY</name>
<dbReference type="AlphaFoldDB" id="I6NEA2"/>
<evidence type="ECO:0000259" key="3">
    <source>
        <dbReference type="PROSITE" id="PS51371"/>
    </source>
</evidence>
<dbReference type="OrthoDB" id="418595at2759"/>
<dbReference type="PANTHER" id="PTHR43080:SF2">
    <property type="entry name" value="CBS DOMAIN-CONTAINING PROTEIN"/>
    <property type="match status" value="1"/>
</dbReference>
<dbReference type="SUPFAM" id="SSF54631">
    <property type="entry name" value="CBS-domain pair"/>
    <property type="match status" value="2"/>
</dbReference>
<keyword evidence="5" id="KW-1185">Reference proteome</keyword>